<dbReference type="Proteomes" id="UP001057738">
    <property type="component" value="Chromosome"/>
</dbReference>
<feature type="transmembrane region" description="Helical" evidence="1">
    <location>
        <begin position="456"/>
        <end position="481"/>
    </location>
</feature>
<evidence type="ECO:0000256" key="1">
    <source>
        <dbReference type="SAM" id="Phobius"/>
    </source>
</evidence>
<reference evidence="2" key="1">
    <citation type="submission" date="2022-08" db="EMBL/GenBank/DDBJ databases">
        <authorList>
            <person name="Tian L."/>
        </authorList>
    </citation>
    <scope>NUCLEOTIDE SEQUENCE</scope>
    <source>
        <strain evidence="2">CM253</strain>
    </source>
</reference>
<evidence type="ECO:0000313" key="2">
    <source>
        <dbReference type="EMBL" id="UUY46361.1"/>
    </source>
</evidence>
<keyword evidence="3" id="KW-1185">Reference proteome</keyword>
<organism evidence="2 3">
    <name type="scientific">Streptomyces yangpuensis</name>
    <dbReference type="NCBI Taxonomy" id="1648182"/>
    <lineage>
        <taxon>Bacteria</taxon>
        <taxon>Bacillati</taxon>
        <taxon>Actinomycetota</taxon>
        <taxon>Actinomycetes</taxon>
        <taxon>Kitasatosporales</taxon>
        <taxon>Streptomycetaceae</taxon>
        <taxon>Streptomyces</taxon>
    </lineage>
</organism>
<dbReference type="RefSeq" id="WP_257854877.1">
    <property type="nucleotide sequence ID" value="NZ_CP102514.1"/>
</dbReference>
<evidence type="ECO:0008006" key="4">
    <source>
        <dbReference type="Google" id="ProtNLM"/>
    </source>
</evidence>
<accession>A0ABY5PQM1</accession>
<proteinExistence type="predicted"/>
<feature type="transmembrane region" description="Helical" evidence="1">
    <location>
        <begin position="419"/>
        <end position="444"/>
    </location>
</feature>
<feature type="transmembrane region" description="Helical" evidence="1">
    <location>
        <begin position="538"/>
        <end position="556"/>
    </location>
</feature>
<keyword evidence="1" id="KW-1133">Transmembrane helix</keyword>
<sequence length="942" mass="102405">MALEMGNWLTVDIGVISVAFPNGIRSQDPLTGQPKVWPSVLQSSIAGPYAVNESELLKEALTAVRARPEIDEQLSVLQEPPQLEPLLDEQRGVIKMSLAEQLERTSQLGVRLHELLVSEIASDPGRYAAFLELSEAADGLRDVSQALFDVSLEPPGGVDHGTDVRVLLTAAWERRTAAAHLLSARTGPAVGWGRQAQEGNRAGPPKWPDPPQVAVMDEIVNVTHELLQIQASLERQMTEQIDQAIERPDFRNLETEWKAARADLGSMAESTIHGLVLTVLNSAVAAHFALSMQIRSLKGLRETITNEKVVITPSFERLESMIDRHGEGSFGIAGPRGVGKSALIKFFTTSDHSVALGESTPQPPERSRLGASVAAPVAYDSREFVLHLHAEVCRALLGPNADRMLEVEVEKTPRRAASVLTAVGVASTGVVCLAGGAILVAVAARRLSAPDDAWTYAGLVMTAIAVGLLLLLLLCTVWLAVPGRRTRFITRDPIDATTVEDWRYYKIVRKVSWGWPILALTTAIGLSLLTVSGGLGRGTWVLLGGAAAVVLGAALLSPGRKHYARVLRNLWHLSPARATETTTYSRKAGLHELALDQLRQIRYQQTLSNEHSMTLRLGGARQLPVGVDVGSKQGTTLAERTKTYPEIVSGLRVFLETVSQNHQLIIAVDELDKLRSAEDVENFLNDIKGVFGASRCFFLVSVSEEAAASFERRGIPFRDVFDSCFDDVLTLQRLGLETGRKILYGLLLGWREPFVALCYVLSGGLPRELQRSARKLVGKHGEKSTIDLLQAVPELMQHEAAARLGAVRHGLLREACGPAGLALVSRIELIDPTDASADQFREWYKELAEWCLRQFAGRPDPDGSSMPATTRMGCELAAFMLFAATVMEFFGSTLTADRLQQAAKPEAGGKSLAKLADARHALSLSPWSSVGCLTSFRDAWGL</sequence>
<keyword evidence="1" id="KW-0472">Membrane</keyword>
<dbReference type="EMBL" id="CP102514">
    <property type="protein sequence ID" value="UUY46361.1"/>
    <property type="molecule type" value="Genomic_DNA"/>
</dbReference>
<evidence type="ECO:0000313" key="3">
    <source>
        <dbReference type="Proteomes" id="UP001057738"/>
    </source>
</evidence>
<protein>
    <recommendedName>
        <fullName evidence="4">KAP NTPase domain-containing protein</fullName>
    </recommendedName>
</protein>
<feature type="transmembrane region" description="Helical" evidence="1">
    <location>
        <begin position="271"/>
        <end position="290"/>
    </location>
</feature>
<dbReference type="GeneID" id="95572505"/>
<name>A0ABY5PQM1_9ACTN</name>
<feature type="transmembrane region" description="Helical" evidence="1">
    <location>
        <begin position="513"/>
        <end position="532"/>
    </location>
</feature>
<keyword evidence="1" id="KW-0812">Transmembrane</keyword>
<gene>
    <name evidence="2" type="ORF">NRK68_03495</name>
</gene>